<keyword evidence="2" id="KW-1185">Reference proteome</keyword>
<dbReference type="EMBL" id="JBHSPH010000002">
    <property type="protein sequence ID" value="MFC5862086.1"/>
    <property type="molecule type" value="Genomic_DNA"/>
</dbReference>
<sequence length="513" mass="56948">MIDDFQRTVNSAVDPRLLTDTNVRRPYIFINIFSAIVRGIIADGVISSGFDALDEFELRDWLARHGASPIAVNSAGMRAAYDLAFSFEDGDPLKPNLAAGAGLRGTLRMLLTYKGAMLWKMQAGMGETVFTPIYKVLKKRGVKFQFFHKVDELTLSADQSSVATIKITKQATVRSGEYQPFRRVKQWDCWLREPDYSQLTEGEALKASEANLESNWSAWPGVGRLELKTGADFDKIILGIPIAALKTICQPLAEARPDWKAMLANVKTTQTQGFQVWLSKGLTECGWSLGSPILGSYIEPVDTWADMSHLIDAEDWPAGNAPQQLAYFCGVMKEPTSVPPSSDASFPEAEYARTLKQATDFLEQYVGYLWPHALQEGKFDWNICFGSASTVGSARLQTQYWRPNIDPSERYTLAVAGSTKYRLTADHSGFTNLILTGDWIRNGLNAPGCIESCVISGRQAARAISGVHREIIGESDFPPTPSLFARVLIWLADLWVHFTSRSLRPSLRGANRQ</sequence>
<protein>
    <recommendedName>
        <fullName evidence="3">Amine oxidase domain-containing protein</fullName>
    </recommendedName>
</protein>
<dbReference type="SUPFAM" id="SSF51905">
    <property type="entry name" value="FAD/NAD(P)-binding domain"/>
    <property type="match status" value="1"/>
</dbReference>
<dbReference type="Proteomes" id="UP001596091">
    <property type="component" value="Unassembled WGS sequence"/>
</dbReference>
<dbReference type="RefSeq" id="WP_263338168.1">
    <property type="nucleotide sequence ID" value="NZ_JAGSYH010000004.1"/>
</dbReference>
<name>A0ABW1ECS4_9BACT</name>
<evidence type="ECO:0000313" key="1">
    <source>
        <dbReference type="EMBL" id="MFC5862086.1"/>
    </source>
</evidence>
<comment type="caution">
    <text evidence="1">The sequence shown here is derived from an EMBL/GenBank/DDBJ whole genome shotgun (WGS) entry which is preliminary data.</text>
</comment>
<evidence type="ECO:0008006" key="3">
    <source>
        <dbReference type="Google" id="ProtNLM"/>
    </source>
</evidence>
<evidence type="ECO:0000313" key="2">
    <source>
        <dbReference type="Proteomes" id="UP001596091"/>
    </source>
</evidence>
<dbReference type="InterPro" id="IPR036188">
    <property type="entry name" value="FAD/NAD-bd_sf"/>
</dbReference>
<gene>
    <name evidence="1" type="ORF">ACFPT7_07260</name>
</gene>
<organism evidence="1 2">
    <name type="scientific">Acidicapsa dinghuensis</name>
    <dbReference type="NCBI Taxonomy" id="2218256"/>
    <lineage>
        <taxon>Bacteria</taxon>
        <taxon>Pseudomonadati</taxon>
        <taxon>Acidobacteriota</taxon>
        <taxon>Terriglobia</taxon>
        <taxon>Terriglobales</taxon>
        <taxon>Acidobacteriaceae</taxon>
        <taxon>Acidicapsa</taxon>
    </lineage>
</organism>
<accession>A0ABW1ECS4</accession>
<reference evidence="2" key="1">
    <citation type="journal article" date="2019" name="Int. J. Syst. Evol. Microbiol.">
        <title>The Global Catalogue of Microorganisms (GCM) 10K type strain sequencing project: providing services to taxonomists for standard genome sequencing and annotation.</title>
        <authorList>
            <consortium name="The Broad Institute Genomics Platform"/>
            <consortium name="The Broad Institute Genome Sequencing Center for Infectious Disease"/>
            <person name="Wu L."/>
            <person name="Ma J."/>
        </authorList>
    </citation>
    <scope>NUCLEOTIDE SEQUENCE [LARGE SCALE GENOMIC DNA]</scope>
    <source>
        <strain evidence="2">JCM 4087</strain>
    </source>
</reference>
<proteinExistence type="predicted"/>